<dbReference type="GO" id="GO:0005576">
    <property type="term" value="C:extracellular region"/>
    <property type="evidence" value="ECO:0007669"/>
    <property type="project" value="UniProtKB-SubCell"/>
</dbReference>
<evidence type="ECO:0000256" key="1">
    <source>
        <dbReference type="ARBA" id="ARBA00004418"/>
    </source>
</evidence>
<feature type="domain" description="PET hydrolase/cutinase-like" evidence="15">
    <location>
        <begin position="57"/>
        <end position="318"/>
    </location>
</feature>
<evidence type="ECO:0000256" key="13">
    <source>
        <dbReference type="ARBA" id="ARBA00033780"/>
    </source>
</evidence>
<dbReference type="EC" id="3.1.1.101" evidence="12"/>
<reference evidence="16" key="1">
    <citation type="submission" date="2010-11" db="EMBL/GenBank/DDBJ databases">
        <title>Cloning, expression and mutagenesis of cutinases isolated from Thermobifida fusca KW3 and their applications for polyethylene terephthalate hydrolysis.</title>
        <authorList>
            <person name="Wei R."/>
        </authorList>
    </citation>
    <scope>NUCLEOTIDE SEQUENCE</scope>
</reference>
<dbReference type="Gene3D" id="3.40.50.1820">
    <property type="entry name" value="alpha/beta hydrolase"/>
    <property type="match status" value="1"/>
</dbReference>
<dbReference type="ESTHER" id="thefu-q6a0i3">
    <property type="family name" value="Polyesterase-lipase-cutinase"/>
</dbReference>
<dbReference type="PANTHER" id="PTHR22946:SF9">
    <property type="entry name" value="POLYKETIDE TRANSFERASE AF380"/>
    <property type="match status" value="1"/>
</dbReference>
<keyword evidence="5" id="KW-0719">Serine esterase</keyword>
<evidence type="ECO:0000256" key="3">
    <source>
        <dbReference type="ARBA" id="ARBA00008645"/>
    </source>
</evidence>
<reference evidence="16" key="2">
    <citation type="submission" date="2010-11" db="EMBL/GenBank/DDBJ databases">
        <authorList>
            <person name="Wei R."/>
            <person name="Oeser T."/>
            <person name="Zimmermann W."/>
        </authorList>
    </citation>
    <scope>NUCLEOTIDE SEQUENCE</scope>
</reference>
<dbReference type="EC" id="3.1.1.74" evidence="4"/>
<evidence type="ECO:0000256" key="8">
    <source>
        <dbReference type="ARBA" id="ARBA00022801"/>
    </source>
</evidence>
<organism evidence="16">
    <name type="scientific">Thermobifida fusca</name>
    <name type="common">Thermomonospora fusca</name>
    <dbReference type="NCBI Taxonomy" id="2021"/>
    <lineage>
        <taxon>Bacteria</taxon>
        <taxon>Bacillati</taxon>
        <taxon>Actinomycetota</taxon>
        <taxon>Actinomycetes</taxon>
        <taxon>Streptosporangiales</taxon>
        <taxon>Nocardiopsidaceae</taxon>
        <taxon>Thermobifida</taxon>
    </lineage>
</organism>
<dbReference type="GO" id="GO:0042597">
    <property type="term" value="C:periplasmic space"/>
    <property type="evidence" value="ECO:0007669"/>
    <property type="project" value="UniProtKB-SubCell"/>
</dbReference>
<comment type="catalytic activity">
    <reaction evidence="11">
        <text>(ethylene terephthalate)(n) + H2O = (ethylene terephthalate)(n-1) + 4-[(2-hydroxyethoxy)carbonyl]benzoate + H(+)</text>
        <dbReference type="Rhea" id="RHEA:49528"/>
        <dbReference type="Rhea" id="RHEA-COMP:12420"/>
        <dbReference type="Rhea" id="RHEA-COMP:12421"/>
        <dbReference type="ChEBI" id="CHEBI:15377"/>
        <dbReference type="ChEBI" id="CHEBI:15378"/>
        <dbReference type="ChEBI" id="CHEBI:131701"/>
        <dbReference type="ChEBI" id="CHEBI:131704"/>
        <dbReference type="EC" id="3.1.1.101"/>
    </reaction>
    <physiologicalReaction direction="left-to-right" evidence="11">
        <dbReference type="Rhea" id="RHEA:49529"/>
    </physiologicalReaction>
</comment>
<keyword evidence="9" id="KW-1015">Disulfide bond</keyword>
<comment type="similarity">
    <text evidence="3">Belongs to the AB hydrolase superfamily.</text>
</comment>
<keyword evidence="8 16" id="KW-0378">Hydrolase</keyword>
<dbReference type="Pfam" id="PF12740">
    <property type="entry name" value="PETase"/>
    <property type="match status" value="1"/>
</dbReference>
<comment type="catalytic activity">
    <reaction evidence="10">
        <text>a butanoate ester + H2O = an aliphatic alcohol + butanoate + H(+)</text>
        <dbReference type="Rhea" id="RHEA:47348"/>
        <dbReference type="ChEBI" id="CHEBI:2571"/>
        <dbReference type="ChEBI" id="CHEBI:15377"/>
        <dbReference type="ChEBI" id="CHEBI:15378"/>
        <dbReference type="ChEBI" id="CHEBI:17968"/>
        <dbReference type="ChEBI" id="CHEBI:50477"/>
    </reaction>
    <physiologicalReaction direction="left-to-right" evidence="10">
        <dbReference type="Rhea" id="RHEA:47349"/>
    </physiologicalReaction>
</comment>
<dbReference type="SUPFAM" id="SSF53474">
    <property type="entry name" value="alpha/beta-Hydrolases"/>
    <property type="match status" value="1"/>
</dbReference>
<dbReference type="AlphaFoldDB" id="E5BBQ2"/>
<evidence type="ECO:0000256" key="7">
    <source>
        <dbReference type="ARBA" id="ARBA00022764"/>
    </source>
</evidence>
<protein>
    <recommendedName>
        <fullName evidence="13">Poly(ethylene terephthalate) hydrolase</fullName>
        <ecNumber evidence="12">3.1.1.101</ecNumber>
        <ecNumber evidence="4">3.1.1.74</ecNumber>
    </recommendedName>
</protein>
<evidence type="ECO:0000256" key="6">
    <source>
        <dbReference type="ARBA" id="ARBA00022525"/>
    </source>
</evidence>
<evidence type="ECO:0000259" key="15">
    <source>
        <dbReference type="Pfam" id="PF12740"/>
    </source>
</evidence>
<gene>
    <name evidence="16" type="primary">cut-1.KW3</name>
</gene>
<dbReference type="GO" id="GO:0050525">
    <property type="term" value="F:cutinase activity"/>
    <property type="evidence" value="ECO:0007669"/>
    <property type="project" value="UniProtKB-EC"/>
</dbReference>
<keyword evidence="7" id="KW-0574">Periplasm</keyword>
<accession>E5BBQ2</accession>
<dbReference type="InterPro" id="IPR041127">
    <property type="entry name" value="PET_hydrolase/cutinase-like"/>
</dbReference>
<evidence type="ECO:0000256" key="11">
    <source>
        <dbReference type="ARBA" id="ARBA00033707"/>
    </source>
</evidence>
<dbReference type="BRENDA" id="3.1.1.101">
    <property type="organism ID" value="6298"/>
</dbReference>
<sequence length="319" mass="34219">MPPHAARPGPAQNRRGCAMAVMTPRRERSSLLSRALQVTAAAATALVTAVSLAAPAHAANPYERGPNPTDALLEARSGPFSVSEENVSRLGASGFGGGTIYYPRENNTYGAVAISPGYTGTQASVAWLGKRIASHGFVVITIDTITTLDQPDSRARQLNAALDYMINDASSAVRSRIDSSRLAVMGHSMGGGGSLRLASQRPDLKAAIPLTPWHLNKNWSSVRVPTLIIGADLDTIAPVLTHARPFYNSLPTSISKAYLELDGATHFAPNIPNKIIGKYSVAWLKRFVDNDTRYTQFLCPGPRDGLFGEVEEYRSTCPF</sequence>
<comment type="subcellular location">
    <subcellularLocation>
        <location evidence="1">Periplasm</location>
    </subcellularLocation>
    <subcellularLocation>
        <location evidence="2">Secreted</location>
    </subcellularLocation>
</comment>
<evidence type="ECO:0000256" key="5">
    <source>
        <dbReference type="ARBA" id="ARBA00022487"/>
    </source>
</evidence>
<evidence type="ECO:0000256" key="14">
    <source>
        <dbReference type="ARBA" id="ARBA00034045"/>
    </source>
</evidence>
<dbReference type="EMBL" id="FR727680">
    <property type="protein sequence ID" value="CBY05529.1"/>
    <property type="molecule type" value="Genomic_DNA"/>
</dbReference>
<dbReference type="InterPro" id="IPR050261">
    <property type="entry name" value="FrsA_esterase"/>
</dbReference>
<evidence type="ECO:0000256" key="12">
    <source>
        <dbReference type="ARBA" id="ARBA00033764"/>
    </source>
</evidence>
<evidence type="ECO:0000256" key="4">
    <source>
        <dbReference type="ARBA" id="ARBA00013095"/>
    </source>
</evidence>
<keyword evidence="6" id="KW-0964">Secreted</keyword>
<evidence type="ECO:0000256" key="9">
    <source>
        <dbReference type="ARBA" id="ARBA00023157"/>
    </source>
</evidence>
<name>E5BBQ2_THEFU</name>
<evidence type="ECO:0000256" key="2">
    <source>
        <dbReference type="ARBA" id="ARBA00004613"/>
    </source>
</evidence>
<dbReference type="SMR" id="E5BBQ2"/>
<dbReference type="PANTHER" id="PTHR22946">
    <property type="entry name" value="DIENELACTONE HYDROLASE DOMAIN-CONTAINING PROTEIN-RELATED"/>
    <property type="match status" value="1"/>
</dbReference>
<proteinExistence type="inferred from homology"/>
<comment type="catalytic activity">
    <reaction evidence="14">
        <text>cutin + H2O = cutin monomers.</text>
        <dbReference type="EC" id="3.1.1.74"/>
    </reaction>
</comment>
<evidence type="ECO:0000256" key="10">
    <source>
        <dbReference type="ARBA" id="ARBA00033629"/>
    </source>
</evidence>
<dbReference type="InterPro" id="IPR029058">
    <property type="entry name" value="AB_hydrolase_fold"/>
</dbReference>
<evidence type="ECO:0000313" key="16">
    <source>
        <dbReference type="EMBL" id="CBY05529.1"/>
    </source>
</evidence>